<feature type="compositionally biased region" description="Acidic residues" evidence="1">
    <location>
        <begin position="250"/>
        <end position="263"/>
    </location>
</feature>
<evidence type="ECO:0000256" key="1">
    <source>
        <dbReference type="SAM" id="MobiDB-lite"/>
    </source>
</evidence>
<protein>
    <submittedName>
        <fullName evidence="2">Uncharacterized protein</fullName>
    </submittedName>
</protein>
<organism evidence="2 3">
    <name type="scientific">Heterodermia speciosa</name>
    <dbReference type="NCBI Taxonomy" id="116794"/>
    <lineage>
        <taxon>Eukaryota</taxon>
        <taxon>Fungi</taxon>
        <taxon>Dikarya</taxon>
        <taxon>Ascomycota</taxon>
        <taxon>Pezizomycotina</taxon>
        <taxon>Lecanoromycetes</taxon>
        <taxon>OSLEUM clade</taxon>
        <taxon>Lecanoromycetidae</taxon>
        <taxon>Caliciales</taxon>
        <taxon>Physciaceae</taxon>
        <taxon>Heterodermia</taxon>
    </lineage>
</organism>
<feature type="region of interest" description="Disordered" evidence="1">
    <location>
        <begin position="195"/>
        <end position="263"/>
    </location>
</feature>
<feature type="compositionally biased region" description="Acidic residues" evidence="1">
    <location>
        <begin position="229"/>
        <end position="243"/>
    </location>
</feature>
<sequence length="263" mass="29078">MENKADSNKIADTPATNDHATENPEPNDDASQSNDEATSDDIGGTLSLFESAEPTPEDTANTAEVTGNDDEEVVDWDTYEEKYGPFNSREELRAARARFRQLEEQWSLSGRRAWNWKKVAIDSEKKQRALEKDLGDEKQRNEDLQERLDATLQEMNVLENKLVEATQELSLLAPESQAKTIKALESRITALEAENRALKNGSGEPQVQASGSSSEPAAIQQLDDNMGIDSDEEVDDFEGDDEDNNGKEEPAEDDAENEAGIDG</sequence>
<comment type="caution">
    <text evidence="2">The sequence shown here is derived from an EMBL/GenBank/DDBJ whole genome shotgun (WGS) entry which is preliminary data.</text>
</comment>
<keyword evidence="3" id="KW-1185">Reference proteome</keyword>
<dbReference type="Proteomes" id="UP000664521">
    <property type="component" value="Unassembled WGS sequence"/>
</dbReference>
<gene>
    <name evidence="2" type="ORF">HETSPECPRED_004446</name>
</gene>
<reference evidence="2" key="1">
    <citation type="submission" date="2021-03" db="EMBL/GenBank/DDBJ databases">
        <authorList>
            <person name="Tagirdzhanova G."/>
        </authorList>
    </citation>
    <scope>NUCLEOTIDE SEQUENCE</scope>
</reference>
<evidence type="ECO:0000313" key="3">
    <source>
        <dbReference type="Proteomes" id="UP000664521"/>
    </source>
</evidence>
<feature type="region of interest" description="Disordered" evidence="1">
    <location>
        <begin position="1"/>
        <end position="74"/>
    </location>
</feature>
<accession>A0A8H3FED5</accession>
<feature type="compositionally biased region" description="Polar residues" evidence="1">
    <location>
        <begin position="203"/>
        <end position="215"/>
    </location>
</feature>
<proteinExistence type="predicted"/>
<name>A0A8H3FED5_9LECA</name>
<dbReference type="EMBL" id="CAJPDS010000027">
    <property type="protein sequence ID" value="CAF9921137.1"/>
    <property type="molecule type" value="Genomic_DNA"/>
</dbReference>
<dbReference type="AlphaFoldDB" id="A0A8H3FED5"/>
<evidence type="ECO:0000313" key="2">
    <source>
        <dbReference type="EMBL" id="CAF9921137.1"/>
    </source>
</evidence>